<dbReference type="Proteomes" id="UP000288859">
    <property type="component" value="Unassembled WGS sequence"/>
</dbReference>
<evidence type="ECO:0000313" key="2">
    <source>
        <dbReference type="EMBL" id="RVX67188.1"/>
    </source>
</evidence>
<proteinExistence type="predicted"/>
<dbReference type="InterPro" id="IPR029068">
    <property type="entry name" value="Glyas_Bleomycin-R_OHBP_Dase"/>
</dbReference>
<name>A0A438MW91_EXOME</name>
<dbReference type="VEuPathDB" id="FungiDB:PV10_03781"/>
<gene>
    <name evidence="2" type="ORF">B0A52_08622</name>
</gene>
<feature type="domain" description="VOC" evidence="1">
    <location>
        <begin position="69"/>
        <end position="227"/>
    </location>
</feature>
<dbReference type="InterPro" id="IPR004360">
    <property type="entry name" value="Glyas_Fos-R_dOase_dom"/>
</dbReference>
<dbReference type="EMBL" id="NAJM01000051">
    <property type="protein sequence ID" value="RVX67188.1"/>
    <property type="molecule type" value="Genomic_DNA"/>
</dbReference>
<dbReference type="PROSITE" id="PS51819">
    <property type="entry name" value="VOC"/>
    <property type="match status" value="1"/>
</dbReference>
<protein>
    <recommendedName>
        <fullName evidence="1">VOC domain-containing protein</fullName>
    </recommendedName>
</protein>
<comment type="caution">
    <text evidence="2">The sequence shown here is derived from an EMBL/GenBank/DDBJ whole genome shotgun (WGS) entry which is preliminary data.</text>
</comment>
<dbReference type="Gene3D" id="3.10.180.10">
    <property type="entry name" value="2,3-Dihydroxybiphenyl 1,2-Dioxygenase, domain 1"/>
    <property type="match status" value="1"/>
</dbReference>
<accession>A0A438MW91</accession>
<dbReference type="Pfam" id="PF00903">
    <property type="entry name" value="Glyoxalase"/>
    <property type="match status" value="1"/>
</dbReference>
<dbReference type="PANTHER" id="PTHR21366:SF22">
    <property type="entry name" value="VOC DOMAIN-CONTAINING PROTEIN"/>
    <property type="match status" value="1"/>
</dbReference>
<dbReference type="InterPro" id="IPR050383">
    <property type="entry name" value="GlyoxalaseI/FosfomycinResist"/>
</dbReference>
<reference evidence="2 3" key="1">
    <citation type="submission" date="2017-03" db="EMBL/GenBank/DDBJ databases">
        <title>Genomes of endolithic fungi from Antarctica.</title>
        <authorList>
            <person name="Coleine C."/>
            <person name="Masonjones S."/>
            <person name="Stajich J.E."/>
        </authorList>
    </citation>
    <scope>NUCLEOTIDE SEQUENCE [LARGE SCALE GENOMIC DNA]</scope>
    <source>
        <strain evidence="2 3">CCFEE 6314</strain>
    </source>
</reference>
<dbReference type="PANTHER" id="PTHR21366">
    <property type="entry name" value="GLYOXALASE FAMILY PROTEIN"/>
    <property type="match status" value="1"/>
</dbReference>
<evidence type="ECO:0000313" key="3">
    <source>
        <dbReference type="Proteomes" id="UP000288859"/>
    </source>
</evidence>
<organism evidence="2 3">
    <name type="scientific">Exophiala mesophila</name>
    <name type="common">Black yeast-like fungus</name>
    <dbReference type="NCBI Taxonomy" id="212818"/>
    <lineage>
        <taxon>Eukaryota</taxon>
        <taxon>Fungi</taxon>
        <taxon>Dikarya</taxon>
        <taxon>Ascomycota</taxon>
        <taxon>Pezizomycotina</taxon>
        <taxon>Eurotiomycetes</taxon>
        <taxon>Chaetothyriomycetidae</taxon>
        <taxon>Chaetothyriales</taxon>
        <taxon>Herpotrichiellaceae</taxon>
        <taxon>Exophiala</taxon>
    </lineage>
</organism>
<dbReference type="AlphaFoldDB" id="A0A438MW91"/>
<dbReference type="InterPro" id="IPR037523">
    <property type="entry name" value="VOC_core"/>
</dbReference>
<dbReference type="OrthoDB" id="16820at2759"/>
<evidence type="ECO:0000259" key="1">
    <source>
        <dbReference type="PROSITE" id="PS51819"/>
    </source>
</evidence>
<dbReference type="SUPFAM" id="SSF54593">
    <property type="entry name" value="Glyoxalase/Bleomycin resistance protein/Dihydroxybiphenyl dioxygenase"/>
    <property type="match status" value="1"/>
</dbReference>
<sequence>MRILNTSLRSIYAIPSSTAPFGPVPLLSKRRRQLLYPSYPDHLARTLLHARMSTSTPTADPCSPRRPSPPTHVLETALQVQDVVASTKFYQDLLGIEPDLNTDIFSPHQPRMSTFPLGNTTLLLFQLGATADDSVLPESRGTIPGHGPSDDILALLNQTQTTETGSPSTFLKQHFCLAVPSRADVETWEKYMAASGVHITGTVDWPRGGRSVYFADLDGNVGEVGSRGIWAHY</sequence>